<name>A0A0D6PB63_9PROT</name>
<dbReference type="AlphaFoldDB" id="A0A0D6PB63"/>
<feature type="transmembrane region" description="Helical" evidence="1">
    <location>
        <begin position="53"/>
        <end position="73"/>
    </location>
</feature>
<comment type="caution">
    <text evidence="2">The sequence shown here is derived from an EMBL/GenBank/DDBJ whole genome shotgun (WGS) entry which is preliminary data.</text>
</comment>
<evidence type="ECO:0000313" key="2">
    <source>
        <dbReference type="EMBL" id="GAN78897.1"/>
    </source>
</evidence>
<dbReference type="OrthoDB" id="7281988at2"/>
<feature type="transmembrane region" description="Helical" evidence="1">
    <location>
        <begin position="123"/>
        <end position="142"/>
    </location>
</feature>
<keyword evidence="1" id="KW-1133">Transmembrane helix</keyword>
<evidence type="ECO:0000256" key="1">
    <source>
        <dbReference type="SAM" id="Phobius"/>
    </source>
</evidence>
<feature type="transmembrane region" description="Helical" evidence="1">
    <location>
        <begin position="20"/>
        <end position="47"/>
    </location>
</feature>
<dbReference type="RefSeq" id="WP_048877388.1">
    <property type="nucleotide sequence ID" value="NZ_BANC01000011.1"/>
</dbReference>
<keyword evidence="1" id="KW-0472">Membrane</keyword>
<protein>
    <submittedName>
        <fullName evidence="2">Uncharacterized protein</fullName>
    </submittedName>
</protein>
<organism evidence="2 3">
    <name type="scientific">Acidocella aminolytica 101 = DSM 11237</name>
    <dbReference type="NCBI Taxonomy" id="1120923"/>
    <lineage>
        <taxon>Bacteria</taxon>
        <taxon>Pseudomonadati</taxon>
        <taxon>Pseudomonadota</taxon>
        <taxon>Alphaproteobacteria</taxon>
        <taxon>Acetobacterales</taxon>
        <taxon>Acidocellaceae</taxon>
        <taxon>Acidocella</taxon>
    </lineage>
</organism>
<reference evidence="2 3" key="1">
    <citation type="submission" date="2012-11" db="EMBL/GenBank/DDBJ databases">
        <title>Whole genome sequence of Acidocella aminolytica 101 = DSM 11237.</title>
        <authorList>
            <person name="Azuma Y."/>
            <person name="Higashiura N."/>
            <person name="Hirakawa H."/>
            <person name="Matsushita K."/>
        </authorList>
    </citation>
    <scope>NUCLEOTIDE SEQUENCE [LARGE SCALE GENOMIC DNA]</scope>
    <source>
        <strain evidence="3">101 / DSM 11237</strain>
    </source>
</reference>
<keyword evidence="3" id="KW-1185">Reference proteome</keyword>
<dbReference type="STRING" id="1120923.SAMN02746095_01764"/>
<keyword evidence="1" id="KW-0812">Transmembrane</keyword>
<evidence type="ECO:0000313" key="3">
    <source>
        <dbReference type="Proteomes" id="UP000032668"/>
    </source>
</evidence>
<proteinExistence type="predicted"/>
<feature type="transmembrane region" description="Helical" evidence="1">
    <location>
        <begin position="94"/>
        <end position="117"/>
    </location>
</feature>
<dbReference type="EMBL" id="BANC01000011">
    <property type="protein sequence ID" value="GAN78897.1"/>
    <property type="molecule type" value="Genomic_DNA"/>
</dbReference>
<gene>
    <name evidence="2" type="ORF">Aam_011_018</name>
</gene>
<accession>A0A0D6PB63</accession>
<dbReference type="Proteomes" id="UP000032668">
    <property type="component" value="Unassembled WGS sequence"/>
</dbReference>
<feature type="transmembrane region" description="Helical" evidence="1">
    <location>
        <begin position="154"/>
        <end position="175"/>
    </location>
</feature>
<sequence>MILQGLLMLARGNAKGIEEFSGTLEAFSASLAPLIAFPLVGAFITAVGGDWRAGLVGLMSRLCAVLTLPVLTFEFSRLFGRRDAWLRTATALNWCFWLVLPLLFLAALLGSIIVQFGLPMNQVEIGIVGLIGLYLLWNRWFVFKSGLQITGWRAFLMLAASLVLTLLYALVPWIAGLPLPSLENAPLP</sequence>